<comment type="subcellular location">
    <subcellularLocation>
        <location evidence="3">Mitochondrion inner membrane</location>
        <topology evidence="3">Peripheral membrane protein</topology>
    </subcellularLocation>
    <subcellularLocation>
        <location evidence="2">Mitochondrion intermembrane space</location>
    </subcellularLocation>
</comment>
<keyword evidence="13 16" id="KW-1015">Disulfide bond</keyword>
<feature type="disulfide bond" evidence="16">
    <location>
        <begin position="24"/>
        <end position="34"/>
    </location>
</feature>
<dbReference type="GeneID" id="28978270"/>
<evidence type="ECO:0000256" key="5">
    <source>
        <dbReference type="ARBA" id="ARBA00011261"/>
    </source>
</evidence>
<evidence type="ECO:0000313" key="17">
    <source>
        <dbReference type="EMBL" id="KPV73175.1"/>
    </source>
</evidence>
<evidence type="ECO:0000256" key="14">
    <source>
        <dbReference type="ARBA" id="ARBA00031222"/>
    </source>
</evidence>
<keyword evidence="18" id="KW-1185">Reference proteome</keyword>
<accession>A0A0P9GJI3</accession>
<comment type="similarity">
    <text evidence="4">Belongs to the complex I NDUFS5 subunit family.</text>
</comment>
<keyword evidence="10" id="KW-0249">Electron transport</keyword>
<keyword evidence="9" id="KW-0999">Mitochondrion inner membrane</keyword>
<evidence type="ECO:0000256" key="6">
    <source>
        <dbReference type="ARBA" id="ARBA00013482"/>
    </source>
</evidence>
<dbReference type="EMBL" id="KQ474084">
    <property type="protein sequence ID" value="KPV73175.1"/>
    <property type="molecule type" value="Genomic_DNA"/>
</dbReference>
<evidence type="ECO:0000256" key="16">
    <source>
        <dbReference type="PIRSR" id="PIRSR619342-50"/>
    </source>
</evidence>
<organism evidence="17 18">
    <name type="scientific">Rhodotorula graminis (strain WP1)</name>
    <dbReference type="NCBI Taxonomy" id="578459"/>
    <lineage>
        <taxon>Eukaryota</taxon>
        <taxon>Fungi</taxon>
        <taxon>Dikarya</taxon>
        <taxon>Basidiomycota</taxon>
        <taxon>Pucciniomycotina</taxon>
        <taxon>Microbotryomycetes</taxon>
        <taxon>Sporidiobolales</taxon>
        <taxon>Sporidiobolaceae</taxon>
        <taxon>Rhodotorula</taxon>
    </lineage>
</organism>
<dbReference type="PANTHER" id="PTHR15224">
    <property type="entry name" value="NADH DEHYDROGENASE [UBIQUINONE] IRON-SULFUR PROTEIN 5"/>
    <property type="match status" value="1"/>
</dbReference>
<comment type="function">
    <text evidence="1">Accessory subunit of the mitochondrial membrane respiratory chain NADH dehydrogenase (Complex I), that is believed not to be involved in catalysis. Complex I functions in the transfer of electrons from NADH to the respiratory chain. The immediate electron acceptor for the enzyme is believed to be ubiquinone.</text>
</comment>
<reference evidence="17 18" key="1">
    <citation type="journal article" date="2015" name="Front. Microbiol.">
        <title>Genome sequence of the plant growth promoting endophytic yeast Rhodotorula graminis WP1.</title>
        <authorList>
            <person name="Firrincieli A."/>
            <person name="Otillar R."/>
            <person name="Salamov A."/>
            <person name="Schmutz J."/>
            <person name="Khan Z."/>
            <person name="Redman R.S."/>
            <person name="Fleck N.D."/>
            <person name="Lindquist E."/>
            <person name="Grigoriev I.V."/>
            <person name="Doty S.L."/>
        </authorList>
    </citation>
    <scope>NUCLEOTIDE SEQUENCE [LARGE SCALE GENOMIC DNA]</scope>
    <source>
        <strain evidence="17 18">WP1</strain>
    </source>
</reference>
<dbReference type="GO" id="GO:0005743">
    <property type="term" value="C:mitochondrial inner membrane"/>
    <property type="evidence" value="ECO:0007669"/>
    <property type="project" value="UniProtKB-SubCell"/>
</dbReference>
<keyword evidence="8" id="KW-0679">Respiratory chain</keyword>
<evidence type="ECO:0000256" key="3">
    <source>
        <dbReference type="ARBA" id="ARBA00004637"/>
    </source>
</evidence>
<evidence type="ECO:0000256" key="1">
    <source>
        <dbReference type="ARBA" id="ARBA00003195"/>
    </source>
</evidence>
<dbReference type="Proteomes" id="UP000053890">
    <property type="component" value="Unassembled WGS sequence"/>
</dbReference>
<proteinExistence type="inferred from homology"/>
<dbReference type="PANTHER" id="PTHR15224:SF1">
    <property type="entry name" value="NADH DEHYDROGENASE [UBIQUINONE] IRON-SULFUR PROTEIN 5"/>
    <property type="match status" value="1"/>
</dbReference>
<evidence type="ECO:0000256" key="13">
    <source>
        <dbReference type="ARBA" id="ARBA00023157"/>
    </source>
</evidence>
<dbReference type="STRING" id="578459.A0A0P9GJI3"/>
<evidence type="ECO:0000313" key="18">
    <source>
        <dbReference type="Proteomes" id="UP000053890"/>
    </source>
</evidence>
<dbReference type="AlphaFoldDB" id="A0A0P9GJI3"/>
<dbReference type="OrthoDB" id="9992197at2759"/>
<dbReference type="GO" id="GO:0032981">
    <property type="term" value="P:mitochondrial respiratory chain complex I assembly"/>
    <property type="evidence" value="ECO:0007669"/>
    <property type="project" value="TreeGrafter"/>
</dbReference>
<sequence>MASGFGYTGGRSRCFPFWQDFQKCYAGADAPEQCIAQKEDYLECLHHTKEVSRALRIKSEYLHKTAGELEQRRKEAEVHAEGGILGLGLLNSQQAQAGAGQAQGAQA</sequence>
<evidence type="ECO:0000256" key="15">
    <source>
        <dbReference type="ARBA" id="ARBA00032739"/>
    </source>
</evidence>
<evidence type="ECO:0000256" key="4">
    <source>
        <dbReference type="ARBA" id="ARBA00007372"/>
    </source>
</evidence>
<keyword evidence="11" id="KW-0496">Mitochondrion</keyword>
<evidence type="ECO:0000256" key="12">
    <source>
        <dbReference type="ARBA" id="ARBA00023136"/>
    </source>
</evidence>
<dbReference type="InterPro" id="IPR019342">
    <property type="entry name" value="NADH_UbQ_OxRdtase_FeS-su5"/>
</dbReference>
<evidence type="ECO:0000256" key="7">
    <source>
        <dbReference type="ARBA" id="ARBA00022448"/>
    </source>
</evidence>
<dbReference type="GO" id="GO:0005758">
    <property type="term" value="C:mitochondrial intermembrane space"/>
    <property type="evidence" value="ECO:0007669"/>
    <property type="project" value="UniProtKB-SubCell"/>
</dbReference>
<feature type="disulfide bond" evidence="16">
    <location>
        <begin position="14"/>
        <end position="44"/>
    </location>
</feature>
<gene>
    <name evidence="17" type="ORF">RHOBADRAFT_55387</name>
</gene>
<evidence type="ECO:0000256" key="8">
    <source>
        <dbReference type="ARBA" id="ARBA00022660"/>
    </source>
</evidence>
<evidence type="ECO:0000256" key="11">
    <source>
        <dbReference type="ARBA" id="ARBA00023128"/>
    </source>
</evidence>
<dbReference type="RefSeq" id="XP_018269224.1">
    <property type="nucleotide sequence ID" value="XM_018417822.1"/>
</dbReference>
<keyword evidence="7" id="KW-0813">Transport</keyword>
<evidence type="ECO:0000256" key="9">
    <source>
        <dbReference type="ARBA" id="ARBA00022792"/>
    </source>
</evidence>
<dbReference type="CDD" id="cd24141">
    <property type="entry name" value="NDUFS5-like"/>
    <property type="match status" value="1"/>
</dbReference>
<evidence type="ECO:0000256" key="2">
    <source>
        <dbReference type="ARBA" id="ARBA00004569"/>
    </source>
</evidence>
<dbReference type="OMA" id="SRCFAYW"/>
<comment type="subunit">
    <text evidence="5">Mammalian complex I is composed of 45 different subunits. This is a component of the iron-sulfur (IP) fragment of the enzyme.</text>
</comment>
<protein>
    <recommendedName>
        <fullName evidence="6">NADH dehydrogenase [ubiquinone] iron-sulfur protein 5</fullName>
    </recommendedName>
    <alternativeName>
        <fullName evidence="14">Complex I-15 kDa</fullName>
    </alternativeName>
    <alternativeName>
        <fullName evidence="15">NADH-ubiquinone oxidoreductase 15 kDa subunit</fullName>
    </alternativeName>
</protein>
<evidence type="ECO:0000256" key="10">
    <source>
        <dbReference type="ARBA" id="ARBA00022982"/>
    </source>
</evidence>
<name>A0A0P9GJI3_RHOGW</name>
<dbReference type="PROSITE" id="PS51808">
    <property type="entry name" value="CHCH"/>
    <property type="match status" value="1"/>
</dbReference>
<keyword evidence="12" id="KW-0472">Membrane</keyword>